<gene>
    <name evidence="1" type="primary">45</name>
    <name evidence="1" type="ORF">SEA_REINDEER_45</name>
</gene>
<dbReference type="GeneID" id="63210788"/>
<proteinExistence type="predicted"/>
<dbReference type="PROSITE" id="PS51257">
    <property type="entry name" value="PROKAR_LIPOPROTEIN"/>
    <property type="match status" value="1"/>
</dbReference>
<name>A0A7G8LHY3_9CAUD</name>
<keyword evidence="2" id="KW-1185">Reference proteome</keyword>
<accession>A0A7G8LHY3</accession>
<evidence type="ECO:0000313" key="2">
    <source>
        <dbReference type="Proteomes" id="UP000515841"/>
    </source>
</evidence>
<protein>
    <submittedName>
        <fullName evidence="1">Membrane protein</fullName>
    </submittedName>
</protein>
<evidence type="ECO:0000313" key="1">
    <source>
        <dbReference type="EMBL" id="QNJ56855.1"/>
    </source>
</evidence>
<dbReference type="EMBL" id="MT658803">
    <property type="protein sequence ID" value="QNJ56855.1"/>
    <property type="molecule type" value="Genomic_DNA"/>
</dbReference>
<dbReference type="Proteomes" id="UP000515841">
    <property type="component" value="Segment"/>
</dbReference>
<dbReference type="KEGG" id="vg:63210788"/>
<dbReference type="RefSeq" id="YP_010014106.1">
    <property type="nucleotide sequence ID" value="NC_053516.1"/>
</dbReference>
<organism evidence="1 2">
    <name type="scientific">Mycobacterium phage Reindeer</name>
    <dbReference type="NCBI Taxonomy" id="2762283"/>
    <lineage>
        <taxon>Viruses</taxon>
        <taxon>Duplodnaviria</taxon>
        <taxon>Heunggongvirae</taxon>
        <taxon>Uroviricota</taxon>
        <taxon>Caudoviricetes</taxon>
        <taxon>Vilmaviridae</taxon>
        <taxon>Mclasvirinae</taxon>
        <taxon>Bongovirus</taxon>
        <taxon>Bongovirus reindeer</taxon>
    </lineage>
</organism>
<reference evidence="1 2" key="1">
    <citation type="submission" date="2020-06" db="EMBL/GenBank/DDBJ databases">
        <authorList>
            <person name="Spencer C.E."/>
            <person name="Frederick G.D."/>
            <person name="Baliraine F.N."/>
            <person name="Favela G."/>
            <person name="Farmer V."/>
            <person name="Galindo A."/>
            <person name="Garlena R.A."/>
            <person name="Russell D.A."/>
            <person name="Pope W.H."/>
            <person name="Jacobs-Sera D."/>
            <person name="Hatfull G.F."/>
        </authorList>
    </citation>
    <scope>NUCLEOTIDE SEQUENCE [LARGE SCALE GENOMIC DNA]</scope>
</reference>
<sequence>MTKLLAAGVALLGVVVLTACDPVESDPTYTPPPPGGVGVVLGPKGPGLGIDMGGGLYLNPATGGVGFGVPLG</sequence>